<feature type="chain" id="PRO_5009192133" evidence="1">
    <location>
        <begin position="25"/>
        <end position="398"/>
    </location>
</feature>
<dbReference type="EMBL" id="KV784381">
    <property type="protein sequence ID" value="OEU08245.1"/>
    <property type="molecule type" value="Genomic_DNA"/>
</dbReference>
<dbReference type="OrthoDB" id="10530761at2759"/>
<proteinExistence type="predicted"/>
<dbReference type="InParanoid" id="A0A1E7EQS5"/>
<accession>A0A1E7EQS5</accession>
<feature type="signal peptide" evidence="1">
    <location>
        <begin position="1"/>
        <end position="24"/>
    </location>
</feature>
<organism evidence="2 3">
    <name type="scientific">Fragilariopsis cylindrus CCMP1102</name>
    <dbReference type="NCBI Taxonomy" id="635003"/>
    <lineage>
        <taxon>Eukaryota</taxon>
        <taxon>Sar</taxon>
        <taxon>Stramenopiles</taxon>
        <taxon>Ochrophyta</taxon>
        <taxon>Bacillariophyta</taxon>
        <taxon>Bacillariophyceae</taxon>
        <taxon>Bacillariophycidae</taxon>
        <taxon>Bacillariales</taxon>
        <taxon>Bacillariaceae</taxon>
        <taxon>Fragilariopsis</taxon>
    </lineage>
</organism>
<evidence type="ECO:0000313" key="3">
    <source>
        <dbReference type="Proteomes" id="UP000095751"/>
    </source>
</evidence>
<gene>
    <name evidence="2" type="ORF">FRACYDRAFT_250033</name>
</gene>
<dbReference type="KEGG" id="fcy:FRACYDRAFT_250033"/>
<dbReference type="Proteomes" id="UP000095751">
    <property type="component" value="Unassembled WGS sequence"/>
</dbReference>
<evidence type="ECO:0000313" key="2">
    <source>
        <dbReference type="EMBL" id="OEU08245.1"/>
    </source>
</evidence>
<sequence length="398" mass="41644">MKYSTSTLLFFVVVATAIGRKTLALIQEGNRALVATLVEKWGISDPVFLYNGLDFTFDYDVSNFVDVGQAYYEVYDSGCMEGGNPPLTAGMGFTLTDLVDVASGSVAGDDTAFDPAGKTSRVPVSIDVDTIVGNTAVYTETGTGGAGDLGATIEFCVRFGLYTLGGTPIEVNFFESLVILTVGLTDGFSIDNVNVEAKERLINTASQTYTVEAYRCVPGSNVEVADPNAVLSQGSLITVCIRPNAVGLVDGIKMRTLDAFVWTRGEITQAAVDSGIAASNLLTTFDEITCFGGDYCQFSSILFAAFYSTAGQVSGSGVASMQFGTRRRLTANTSGGLRSLQAQDIAAAVTSEFDISVSIEASDDDGPFAYQTAAGVTLKGTSILAAIASLVVATIALL</sequence>
<dbReference type="AlphaFoldDB" id="A0A1E7EQS5"/>
<evidence type="ECO:0000256" key="1">
    <source>
        <dbReference type="SAM" id="SignalP"/>
    </source>
</evidence>
<protein>
    <submittedName>
        <fullName evidence="2">Uncharacterized protein</fullName>
    </submittedName>
</protein>
<reference evidence="2 3" key="1">
    <citation type="submission" date="2016-09" db="EMBL/GenBank/DDBJ databases">
        <title>Extensive genetic diversity and differential bi-allelic expression allows diatom success in the polar Southern Ocean.</title>
        <authorList>
            <consortium name="DOE Joint Genome Institute"/>
            <person name="Mock T."/>
            <person name="Otillar R.P."/>
            <person name="Strauss J."/>
            <person name="Dupont C."/>
            <person name="Frickenhaus S."/>
            <person name="Maumus F."/>
            <person name="Mcmullan M."/>
            <person name="Sanges R."/>
            <person name="Schmutz J."/>
            <person name="Toseland A."/>
            <person name="Valas R."/>
            <person name="Veluchamy A."/>
            <person name="Ward B.J."/>
            <person name="Allen A."/>
            <person name="Barry K."/>
            <person name="Falciatore A."/>
            <person name="Ferrante M."/>
            <person name="Fortunato A.E."/>
            <person name="Gloeckner G."/>
            <person name="Gruber A."/>
            <person name="Hipkin R."/>
            <person name="Janech M."/>
            <person name="Kroth P."/>
            <person name="Leese F."/>
            <person name="Lindquist E."/>
            <person name="Lyon B.R."/>
            <person name="Martin J."/>
            <person name="Mayer C."/>
            <person name="Parker M."/>
            <person name="Quesneville H."/>
            <person name="Raymond J."/>
            <person name="Uhlig C."/>
            <person name="Valentin K.U."/>
            <person name="Worden A.Z."/>
            <person name="Armbrust E.V."/>
            <person name="Bowler C."/>
            <person name="Green B."/>
            <person name="Moulton V."/>
            <person name="Van Oosterhout C."/>
            <person name="Grigoriev I."/>
        </authorList>
    </citation>
    <scope>NUCLEOTIDE SEQUENCE [LARGE SCALE GENOMIC DNA]</scope>
    <source>
        <strain evidence="2 3">CCMP1102</strain>
    </source>
</reference>
<keyword evidence="1" id="KW-0732">Signal</keyword>
<keyword evidence="3" id="KW-1185">Reference proteome</keyword>
<name>A0A1E7EQS5_9STRA</name>